<protein>
    <recommendedName>
        <fullName evidence="3">C2H2-type domain-containing protein</fullName>
    </recommendedName>
</protein>
<dbReference type="PROSITE" id="PS50157">
    <property type="entry name" value="ZINC_FINGER_C2H2_2"/>
    <property type="match status" value="1"/>
</dbReference>
<evidence type="ECO:0000313" key="5">
    <source>
        <dbReference type="Proteomes" id="UP001265746"/>
    </source>
</evidence>
<dbReference type="Proteomes" id="UP001265746">
    <property type="component" value="Unassembled WGS sequence"/>
</dbReference>
<evidence type="ECO:0000256" key="1">
    <source>
        <dbReference type="PROSITE-ProRule" id="PRU00042"/>
    </source>
</evidence>
<gene>
    <name evidence="4" type="ORF">N8I77_009469</name>
</gene>
<dbReference type="PANTHER" id="PTHR35391">
    <property type="entry name" value="C2H2-TYPE DOMAIN-CONTAINING PROTEIN-RELATED"/>
    <property type="match status" value="1"/>
</dbReference>
<evidence type="ECO:0000313" key="4">
    <source>
        <dbReference type="EMBL" id="KAK2602976.1"/>
    </source>
</evidence>
<accession>A0AAD9W0Z1</accession>
<organism evidence="4 5">
    <name type="scientific">Phomopsis amygdali</name>
    <name type="common">Fusicoccum amygdali</name>
    <dbReference type="NCBI Taxonomy" id="1214568"/>
    <lineage>
        <taxon>Eukaryota</taxon>
        <taxon>Fungi</taxon>
        <taxon>Dikarya</taxon>
        <taxon>Ascomycota</taxon>
        <taxon>Pezizomycotina</taxon>
        <taxon>Sordariomycetes</taxon>
        <taxon>Sordariomycetidae</taxon>
        <taxon>Diaporthales</taxon>
        <taxon>Diaporthaceae</taxon>
        <taxon>Diaporthe</taxon>
    </lineage>
</organism>
<dbReference type="GO" id="GO:0008270">
    <property type="term" value="F:zinc ion binding"/>
    <property type="evidence" value="ECO:0007669"/>
    <property type="project" value="UniProtKB-KW"/>
</dbReference>
<dbReference type="EMBL" id="JAUJFL010000005">
    <property type="protein sequence ID" value="KAK2602976.1"/>
    <property type="molecule type" value="Genomic_DNA"/>
</dbReference>
<feature type="compositionally biased region" description="Low complexity" evidence="2">
    <location>
        <begin position="146"/>
        <end position="160"/>
    </location>
</feature>
<dbReference type="InterPro" id="IPR013087">
    <property type="entry name" value="Znf_C2H2_type"/>
</dbReference>
<feature type="region of interest" description="Disordered" evidence="2">
    <location>
        <begin position="604"/>
        <end position="638"/>
    </location>
</feature>
<dbReference type="PROSITE" id="PS00028">
    <property type="entry name" value="ZINC_FINGER_C2H2_1"/>
    <property type="match status" value="1"/>
</dbReference>
<dbReference type="PANTHER" id="PTHR35391:SF7">
    <property type="entry name" value="C2H2-TYPE DOMAIN-CONTAINING PROTEIN"/>
    <property type="match status" value="1"/>
</dbReference>
<dbReference type="AlphaFoldDB" id="A0AAD9W0Z1"/>
<feature type="domain" description="C2H2-type" evidence="3">
    <location>
        <begin position="486"/>
        <end position="508"/>
    </location>
</feature>
<keyword evidence="1" id="KW-0479">Metal-binding</keyword>
<keyword evidence="5" id="KW-1185">Reference proteome</keyword>
<keyword evidence="1" id="KW-0862">Zinc</keyword>
<feature type="compositionally biased region" description="Basic and acidic residues" evidence="2">
    <location>
        <begin position="615"/>
        <end position="626"/>
    </location>
</feature>
<proteinExistence type="predicted"/>
<reference evidence="4" key="1">
    <citation type="submission" date="2023-06" db="EMBL/GenBank/DDBJ databases">
        <authorList>
            <person name="Noh H."/>
        </authorList>
    </citation>
    <scope>NUCLEOTIDE SEQUENCE</scope>
    <source>
        <strain evidence="4">DUCC20226</strain>
    </source>
</reference>
<evidence type="ECO:0000259" key="3">
    <source>
        <dbReference type="PROSITE" id="PS50157"/>
    </source>
</evidence>
<evidence type="ECO:0000256" key="2">
    <source>
        <dbReference type="SAM" id="MobiDB-lite"/>
    </source>
</evidence>
<feature type="region of interest" description="Disordered" evidence="2">
    <location>
        <begin position="129"/>
        <end position="162"/>
    </location>
</feature>
<comment type="caution">
    <text evidence="4">The sequence shown here is derived from an EMBL/GenBank/DDBJ whole genome shotgun (WGS) entry which is preliminary data.</text>
</comment>
<name>A0AAD9W0Z1_PHOAM</name>
<feature type="region of interest" description="Disordered" evidence="2">
    <location>
        <begin position="290"/>
        <end position="336"/>
    </location>
</feature>
<dbReference type="Gene3D" id="3.30.160.60">
    <property type="entry name" value="Classic Zinc Finger"/>
    <property type="match status" value="1"/>
</dbReference>
<keyword evidence="1" id="KW-0863">Zinc-finger</keyword>
<sequence>MLRSGSAGRLQAGEAADADSDALFQFDHPTELHELGTEIFAAFSELSAVQDIASHSVGKRLISEEQRFRLWAYSLGLHNQGHSSLDYRVRDAVVVKSRLADILADLKEHLENLVSVHRGERQPFEIAAAAAADPDDGASDRDSDARSSATTSTSPSLSSGETSIHEMDFRMESVAETLDALYSLATKIKNPRNRPQRALDELYKRVPAHVRKEFIQEREEAAIAIICHVQRQQLSEGLQRGELEGSGMSHDEILEQYASPSNWLIRRAGIANARRKQQFVYWKEHAERISRGAADNASPPQPDERQHNDASAADNKQPFQTQSERGGHVPMQPGLGRSLATSATRLDETFVKLDDLKSVISHQSRVSTVMNLRGEKLEWPPPPVQTASSRFFTCPYCKIICPHKYLAKEAWCLTIAPLSVAMTRIEWLEHESLHTRVWHCAVHGEEFETQPEYTAHLHEKHPEQKAEYFSPELIAAVIGPSLRLHRDCPFCPTAFSEASALQRHVTFHLERLALLALPADDEDEIDKSEKASDSHEGQLRGRVGSIEGDFTGEEQLLFTDIFGSTASDQPGPKKTGMAVIREVVSRREEGMFLLQWLADSEGADADPFQQTGEPRPTDSKAQDEPSPHYPYGPDFVGSGEVHSQLIHSTPEPYSYLYAPVEEHFPDLPWRSRAENFKRRPGLSLIRQYPEEERGK</sequence>